<gene>
    <name evidence="2" type="ORF">BCR44DRAFT_1441120</name>
</gene>
<feature type="region of interest" description="Disordered" evidence="1">
    <location>
        <begin position="87"/>
        <end position="109"/>
    </location>
</feature>
<protein>
    <submittedName>
        <fullName evidence="2">Uncharacterized protein</fullName>
    </submittedName>
</protein>
<evidence type="ECO:0000313" key="3">
    <source>
        <dbReference type="Proteomes" id="UP000193411"/>
    </source>
</evidence>
<organism evidence="2 3">
    <name type="scientific">Catenaria anguillulae PL171</name>
    <dbReference type="NCBI Taxonomy" id="765915"/>
    <lineage>
        <taxon>Eukaryota</taxon>
        <taxon>Fungi</taxon>
        <taxon>Fungi incertae sedis</taxon>
        <taxon>Blastocladiomycota</taxon>
        <taxon>Blastocladiomycetes</taxon>
        <taxon>Blastocladiales</taxon>
        <taxon>Catenariaceae</taxon>
        <taxon>Catenaria</taxon>
    </lineage>
</organism>
<proteinExistence type="predicted"/>
<reference evidence="2 3" key="1">
    <citation type="submission" date="2016-07" db="EMBL/GenBank/DDBJ databases">
        <title>Pervasive Adenine N6-methylation of Active Genes in Fungi.</title>
        <authorList>
            <consortium name="DOE Joint Genome Institute"/>
            <person name="Mondo S.J."/>
            <person name="Dannebaum R.O."/>
            <person name="Kuo R.C."/>
            <person name="Labutti K."/>
            <person name="Haridas S."/>
            <person name="Kuo A."/>
            <person name="Salamov A."/>
            <person name="Ahrendt S.R."/>
            <person name="Lipzen A."/>
            <person name="Sullivan W."/>
            <person name="Andreopoulos W.B."/>
            <person name="Clum A."/>
            <person name="Lindquist E."/>
            <person name="Daum C."/>
            <person name="Ramamoorthy G.K."/>
            <person name="Gryganskyi A."/>
            <person name="Culley D."/>
            <person name="Magnuson J.K."/>
            <person name="James T.Y."/>
            <person name="O'Malley M.A."/>
            <person name="Stajich J.E."/>
            <person name="Spatafora J.W."/>
            <person name="Visel A."/>
            <person name="Grigoriev I.V."/>
        </authorList>
    </citation>
    <scope>NUCLEOTIDE SEQUENCE [LARGE SCALE GENOMIC DNA]</scope>
    <source>
        <strain evidence="2 3">PL171</strain>
    </source>
</reference>
<name>A0A1Y2HC24_9FUNG</name>
<dbReference type="OrthoDB" id="18134at2759"/>
<evidence type="ECO:0000256" key="1">
    <source>
        <dbReference type="SAM" id="MobiDB-lite"/>
    </source>
</evidence>
<dbReference type="Gene3D" id="1.10.3450.30">
    <property type="match status" value="1"/>
</dbReference>
<dbReference type="EMBL" id="MCFL01000051">
    <property type="protein sequence ID" value="ORZ32126.1"/>
    <property type="molecule type" value="Genomic_DNA"/>
</dbReference>
<dbReference type="AlphaFoldDB" id="A0A1Y2HC24"/>
<accession>A0A1Y2HC24</accession>
<dbReference type="Proteomes" id="UP000193411">
    <property type="component" value="Unassembled WGS sequence"/>
</dbReference>
<keyword evidence="3" id="KW-1185">Reference proteome</keyword>
<sequence length="536" mass="58119">MPDDAVNECFVLAAHYQYAQAAKAALRLSRGLAPPHQVTTNAASSSNGSGGNLGSASSRSFGSFRISSSPTASSSFSTNTSSSLRSPFHLAPPATHNHHGASDVPPNSPASLAAAHTAVDTLGQLLAHLFRLEPLYTQLALTRPRRVFGRETLDEAYRGLLLDIDHSRIHLDSVAGLPMLPLERTISARSLSSMGNNSATVATLNVPALATLVDPLIHLCQTRVAMIQLWRRLAQCADAEDLISILPIAERRLLSPMYSALVEREMRTFLACFTRKMVSTTTTWSKHCRICTAQSILAEWKSAAFPSAMGGDRSLSLGGATSKMAKSLLKAGGLAAAPAYYTFWMDFARHYLAKVHLVFNKLAYSGQKMATELTDMIDDFIKSQRNTENSFHLLYHASAVYLWQHPSTTTAPGPTIPAARPHSLRRFDPTGYSFPTSPTPASLPPVLDPGRAGAGDRATVCSALTTPRPRLLDVGELLPYVDPKAGRSYYIARLGEFLFAVVVLGEPRPRDAPTIEFLTLFKNAVWGREIVARIPL</sequence>
<evidence type="ECO:0000313" key="2">
    <source>
        <dbReference type="EMBL" id="ORZ32126.1"/>
    </source>
</evidence>
<comment type="caution">
    <text evidence="2">The sequence shown here is derived from an EMBL/GenBank/DDBJ whole genome shotgun (WGS) entry which is preliminary data.</text>
</comment>
<dbReference type="InterPro" id="IPR038060">
    <property type="entry name" value="C12orf66-like_central_sf"/>
</dbReference>